<evidence type="ECO:0000259" key="7">
    <source>
        <dbReference type="Pfam" id="PF21467"/>
    </source>
</evidence>
<keyword evidence="2" id="KW-0378">Hydrolase</keyword>
<sequence>MFVLIPFFSYFSLCERSFKIVGNEFQMDGKPFRYISGSFHYFRQNPNYWEETMKKMRHGGCNTLQTYVAWNLHEPRKGQYNFEGMADIERFLTLAQKVGLYVILRPGPYICAEWDFGGLPYWLLRENKISVRSSNSVYISHVTDWYTELFRRIKPFMYHNGGNIIMVQIENEFGSYAPLLGDRKYLTKLCDLTEELLGKETQLFTTDGPSSYFLRSGAILGRAYATVDFGTGDPTSNFEEERYWNYGSGPYVNSEFYTGWLDHWTEEHHTVSTDAVVNSLDKMLSMNASVNMYMYIGGTNFYFYNGANGDSSSYQPDPTSYDYDAPLSEAGDMTWKYSKIREVCQKYMEVPDLDVKNSTKKNYGKITFSEGVSLFEAIETIGLVSQFSELPMTMEDLDVDFGFVLYQSNISNGQTVDIPHCKDRGYIFVNHELNCIVQHGEEKKCTLLNGTGQLDILVENMGRLNYGGDFFEKKGITNNVKLDGYVLKNWKMTGFNLTNINDLKFKSTFAVNVPSFYKTEFVIDSESDIGDTFLNPKGWGRGVVFVNGFNIGRYWTVGPQLTLYIPKYLLKVGKNEIIVFEFEKLFDGSLPSMSLDDVPQIDIN</sequence>
<keyword evidence="9" id="KW-1185">Reference proteome</keyword>
<dbReference type="EMBL" id="JAPFFF010000001">
    <property type="protein sequence ID" value="KAK8899201.1"/>
    <property type="molecule type" value="Genomic_DNA"/>
</dbReference>
<evidence type="ECO:0000259" key="6">
    <source>
        <dbReference type="Pfam" id="PF21317"/>
    </source>
</evidence>
<organism evidence="8 9">
    <name type="scientific">Tritrichomonas musculus</name>
    <dbReference type="NCBI Taxonomy" id="1915356"/>
    <lineage>
        <taxon>Eukaryota</taxon>
        <taxon>Metamonada</taxon>
        <taxon>Parabasalia</taxon>
        <taxon>Tritrichomonadida</taxon>
        <taxon>Tritrichomonadidae</taxon>
        <taxon>Tritrichomonas</taxon>
    </lineage>
</organism>
<evidence type="ECO:0000259" key="5">
    <source>
        <dbReference type="Pfam" id="PF01301"/>
    </source>
</evidence>
<dbReference type="Pfam" id="PF21317">
    <property type="entry name" value="BetaGal_ABD_1"/>
    <property type="match status" value="1"/>
</dbReference>
<evidence type="ECO:0000313" key="8">
    <source>
        <dbReference type="EMBL" id="KAK8899201.1"/>
    </source>
</evidence>
<accession>A0ABR2L758</accession>
<feature type="domain" description="Beta-galactosidase 1-like first all-beta" evidence="6">
    <location>
        <begin position="391"/>
        <end position="493"/>
    </location>
</feature>
<dbReference type="InterPro" id="IPR031330">
    <property type="entry name" value="Gly_Hdrlase_35_cat"/>
</dbReference>
<evidence type="ECO:0000256" key="3">
    <source>
        <dbReference type="ARBA" id="ARBA00023295"/>
    </source>
</evidence>
<evidence type="ECO:0000256" key="4">
    <source>
        <dbReference type="RuleBase" id="RU003679"/>
    </source>
</evidence>
<feature type="domain" description="Beta-galactosidase galactose-binding" evidence="7">
    <location>
        <begin position="514"/>
        <end position="575"/>
    </location>
</feature>
<dbReference type="InterPro" id="IPR008979">
    <property type="entry name" value="Galactose-bd-like_sf"/>
</dbReference>
<dbReference type="Gene3D" id="2.60.120.260">
    <property type="entry name" value="Galactose-binding domain-like"/>
    <property type="match status" value="2"/>
</dbReference>
<feature type="domain" description="Glycoside hydrolase 35 catalytic" evidence="5">
    <location>
        <begin position="25"/>
        <end position="346"/>
    </location>
</feature>
<reference evidence="8 9" key="1">
    <citation type="submission" date="2024-04" db="EMBL/GenBank/DDBJ databases">
        <title>Tritrichomonas musculus Genome.</title>
        <authorList>
            <person name="Alves-Ferreira E."/>
            <person name="Grigg M."/>
            <person name="Lorenzi H."/>
            <person name="Galac M."/>
        </authorList>
    </citation>
    <scope>NUCLEOTIDE SEQUENCE [LARGE SCALE GENOMIC DNA]</scope>
    <source>
        <strain evidence="8 9">EAF2021</strain>
    </source>
</reference>
<evidence type="ECO:0000313" key="9">
    <source>
        <dbReference type="Proteomes" id="UP001470230"/>
    </source>
</evidence>
<protein>
    <submittedName>
        <fullName evidence="8">Beta-galactosidase-1-like protein</fullName>
    </submittedName>
</protein>
<comment type="similarity">
    <text evidence="1 4">Belongs to the glycosyl hydrolase 35 family.</text>
</comment>
<name>A0ABR2L758_9EUKA</name>
<gene>
    <name evidence="8" type="ORF">M9Y10_001504</name>
</gene>
<evidence type="ECO:0000256" key="1">
    <source>
        <dbReference type="ARBA" id="ARBA00009809"/>
    </source>
</evidence>
<comment type="caution">
    <text evidence="8">The sequence shown here is derived from an EMBL/GenBank/DDBJ whole genome shotgun (WGS) entry which is preliminary data.</text>
</comment>
<dbReference type="Gene3D" id="3.20.20.80">
    <property type="entry name" value="Glycosidases"/>
    <property type="match status" value="1"/>
</dbReference>
<dbReference type="PRINTS" id="PR00742">
    <property type="entry name" value="GLHYDRLASE35"/>
</dbReference>
<dbReference type="InterPro" id="IPR017853">
    <property type="entry name" value="GH"/>
</dbReference>
<evidence type="ECO:0000256" key="2">
    <source>
        <dbReference type="ARBA" id="ARBA00022801"/>
    </source>
</evidence>
<dbReference type="InterPro" id="IPR026283">
    <property type="entry name" value="B-gal_1-like"/>
</dbReference>
<dbReference type="PIRSF" id="PIRSF006336">
    <property type="entry name" value="B-gal"/>
    <property type="match status" value="1"/>
</dbReference>
<proteinExistence type="inferred from homology"/>
<dbReference type="InterPro" id="IPR001944">
    <property type="entry name" value="Glycoside_Hdrlase_35"/>
</dbReference>
<keyword evidence="3" id="KW-0326">Glycosidase</keyword>
<dbReference type="SUPFAM" id="SSF51445">
    <property type="entry name" value="(Trans)glycosidases"/>
    <property type="match status" value="1"/>
</dbReference>
<dbReference type="Pfam" id="PF01301">
    <property type="entry name" value="Glyco_hydro_35"/>
    <property type="match status" value="1"/>
</dbReference>
<dbReference type="InterPro" id="IPR048913">
    <property type="entry name" value="BetaGal_gal-bd"/>
</dbReference>
<dbReference type="Pfam" id="PF21467">
    <property type="entry name" value="BetaGal_gal-bd"/>
    <property type="match status" value="1"/>
</dbReference>
<dbReference type="SUPFAM" id="SSF49785">
    <property type="entry name" value="Galactose-binding domain-like"/>
    <property type="match status" value="1"/>
</dbReference>
<dbReference type="PANTHER" id="PTHR23421">
    <property type="entry name" value="BETA-GALACTOSIDASE RELATED"/>
    <property type="match status" value="1"/>
</dbReference>
<dbReference type="InterPro" id="IPR048912">
    <property type="entry name" value="BetaGal1-like_ABD1"/>
</dbReference>
<dbReference type="Proteomes" id="UP001470230">
    <property type="component" value="Unassembled WGS sequence"/>
</dbReference>